<dbReference type="Proteomes" id="UP000663868">
    <property type="component" value="Unassembled WGS sequence"/>
</dbReference>
<feature type="region of interest" description="Disordered" evidence="1">
    <location>
        <begin position="70"/>
        <end position="89"/>
    </location>
</feature>
<sequence>MKILTGREEAVKLVTHYEVAFIGLLTDSKKGSSTKSIPPRDYYTLEFEKYDQIRGRPIDQEEPLFHYMQIGSGGQVTDPKTKKLVPIPDPKKPKVNQLYLALSDEPKQIAQLVEITEDDIDSLREAVAEKKVIKE</sequence>
<evidence type="ECO:0000313" key="2">
    <source>
        <dbReference type="EMBL" id="CAF1205191.1"/>
    </source>
</evidence>
<dbReference type="EMBL" id="CAJNOE010000416">
    <property type="protein sequence ID" value="CAF1205191.1"/>
    <property type="molecule type" value="Genomic_DNA"/>
</dbReference>
<gene>
    <name evidence="2" type="ORF">IZO911_LOCUS28851</name>
    <name evidence="3" type="ORF">KXQ929_LOCUS4214</name>
</gene>
<comment type="caution">
    <text evidence="2">The sequence shown here is derived from an EMBL/GenBank/DDBJ whole genome shotgun (WGS) entry which is preliminary data.</text>
</comment>
<reference evidence="2" key="1">
    <citation type="submission" date="2021-02" db="EMBL/GenBank/DDBJ databases">
        <authorList>
            <person name="Nowell W R."/>
        </authorList>
    </citation>
    <scope>NUCLEOTIDE SEQUENCE</scope>
</reference>
<evidence type="ECO:0000313" key="3">
    <source>
        <dbReference type="EMBL" id="CAF3582862.1"/>
    </source>
</evidence>
<dbReference type="EMBL" id="CAJOBB010000143">
    <property type="protein sequence ID" value="CAF3582862.1"/>
    <property type="molecule type" value="Genomic_DNA"/>
</dbReference>
<name>A0A814WKC6_9BILA</name>
<accession>A0A814WKC6</accession>
<evidence type="ECO:0000313" key="4">
    <source>
        <dbReference type="Proteomes" id="UP000663860"/>
    </source>
</evidence>
<dbReference type="AlphaFoldDB" id="A0A814WKC6"/>
<dbReference type="Proteomes" id="UP000663860">
    <property type="component" value="Unassembled WGS sequence"/>
</dbReference>
<protein>
    <submittedName>
        <fullName evidence="2">Uncharacterized protein</fullName>
    </submittedName>
</protein>
<evidence type="ECO:0000256" key="1">
    <source>
        <dbReference type="SAM" id="MobiDB-lite"/>
    </source>
</evidence>
<organism evidence="2 4">
    <name type="scientific">Adineta steineri</name>
    <dbReference type="NCBI Taxonomy" id="433720"/>
    <lineage>
        <taxon>Eukaryota</taxon>
        <taxon>Metazoa</taxon>
        <taxon>Spiralia</taxon>
        <taxon>Gnathifera</taxon>
        <taxon>Rotifera</taxon>
        <taxon>Eurotatoria</taxon>
        <taxon>Bdelloidea</taxon>
        <taxon>Adinetida</taxon>
        <taxon>Adinetidae</taxon>
        <taxon>Adineta</taxon>
    </lineage>
</organism>
<proteinExistence type="predicted"/>